<keyword evidence="1" id="KW-0472">Membrane</keyword>
<feature type="transmembrane region" description="Helical" evidence="1">
    <location>
        <begin position="108"/>
        <end position="132"/>
    </location>
</feature>
<keyword evidence="3" id="KW-1185">Reference proteome</keyword>
<feature type="transmembrane region" description="Helical" evidence="1">
    <location>
        <begin position="194"/>
        <end position="213"/>
    </location>
</feature>
<feature type="transmembrane region" description="Helical" evidence="1">
    <location>
        <begin position="58"/>
        <end position="88"/>
    </location>
</feature>
<name>A0ABQ7I1N2_9MICR</name>
<feature type="transmembrane region" description="Helical" evidence="1">
    <location>
        <begin position="275"/>
        <end position="292"/>
    </location>
</feature>
<dbReference type="EMBL" id="SBIQ01000017">
    <property type="protein sequence ID" value="KAF7684361.1"/>
    <property type="molecule type" value="Genomic_DNA"/>
</dbReference>
<feature type="transmembrane region" description="Helical" evidence="1">
    <location>
        <begin position="233"/>
        <end position="255"/>
    </location>
</feature>
<proteinExistence type="predicted"/>
<sequence length="295" mass="34866">MKHLKREITKHTLLLAVANYELITNQEFFYKTHFSIIGILLGLVPLNSKSKYHIANTFLLIAVLFHIPIIFAIAYGFLISSIHSAIALLCLTEFRSDNFRCCLQVECIGFLFGLFVNMNKYFVLPIHLLLYYNTHRLISPPLESNKLSKETFFKEVYEKLSRLLGKRSYIPLSTEYRKIVEFYYKKEPWKIQDLAVYYPLHCFLIPVFTNIPQVYKIAFLVTPWVPTYKSSSLFFPLVVCLIFKFYLLAVLFAFFTRWPGYEECEDKYSIIFNNFLRFVFCIIFIRIINYGISLK</sequence>
<keyword evidence="1" id="KW-1133">Transmembrane helix</keyword>
<comment type="caution">
    <text evidence="2">The sequence shown here is derived from an EMBL/GenBank/DDBJ whole genome shotgun (WGS) entry which is preliminary data.</text>
</comment>
<reference evidence="2 3" key="1">
    <citation type="submission" date="2019-01" db="EMBL/GenBank/DDBJ databases">
        <title>Genomes sequencing and comparative genomics of infectious freshwater microsporidia, Cucumispora dikerogammari and Thelohania contejeani.</title>
        <authorList>
            <person name="Cormier A."/>
            <person name="Giraud I."/>
            <person name="Wattier R."/>
            <person name="Teixeira M."/>
            <person name="Grandjean F."/>
            <person name="Rigaud T."/>
            <person name="Cordaux R."/>
        </authorList>
    </citation>
    <scope>NUCLEOTIDE SEQUENCE [LARGE SCALE GENOMIC DNA]</scope>
    <source>
        <strain evidence="2">T1</strain>
        <tissue evidence="2">Spores</tissue>
    </source>
</reference>
<keyword evidence="1" id="KW-0812">Transmembrane</keyword>
<evidence type="ECO:0000313" key="3">
    <source>
        <dbReference type="Proteomes" id="UP001516464"/>
    </source>
</evidence>
<evidence type="ECO:0000256" key="1">
    <source>
        <dbReference type="SAM" id="Phobius"/>
    </source>
</evidence>
<dbReference type="Proteomes" id="UP001516464">
    <property type="component" value="Unassembled WGS sequence"/>
</dbReference>
<gene>
    <name evidence="2" type="ORF">TCON_0460</name>
</gene>
<protein>
    <submittedName>
        <fullName evidence="2">Uncharacterized protein</fullName>
    </submittedName>
</protein>
<accession>A0ABQ7I1N2</accession>
<evidence type="ECO:0000313" key="2">
    <source>
        <dbReference type="EMBL" id="KAF7684361.1"/>
    </source>
</evidence>
<organism evidence="2 3">
    <name type="scientific">Astathelohania contejeani</name>
    <dbReference type="NCBI Taxonomy" id="164912"/>
    <lineage>
        <taxon>Eukaryota</taxon>
        <taxon>Fungi</taxon>
        <taxon>Fungi incertae sedis</taxon>
        <taxon>Microsporidia</taxon>
        <taxon>Astathelohaniidae</taxon>
        <taxon>Astathelohania</taxon>
    </lineage>
</organism>